<evidence type="ECO:0000256" key="1">
    <source>
        <dbReference type="SAM" id="SignalP"/>
    </source>
</evidence>
<reference evidence="2 3" key="1">
    <citation type="submission" date="2016-11" db="EMBL/GenBank/DDBJ databases">
        <title>Whole Genome Sequencing of Mucilaginibacter polytrichastri RG4-7(T) isolated from the moss sample.</title>
        <authorList>
            <person name="Li Y."/>
        </authorList>
    </citation>
    <scope>NUCLEOTIDE SEQUENCE [LARGE SCALE GENOMIC DNA]</scope>
    <source>
        <strain evidence="2 3">RG4-7</strain>
    </source>
</reference>
<name>A0A1Q6A0K2_9SPHI</name>
<dbReference type="Proteomes" id="UP000186720">
    <property type="component" value="Unassembled WGS sequence"/>
</dbReference>
<feature type="signal peptide" evidence="1">
    <location>
        <begin position="1"/>
        <end position="21"/>
    </location>
</feature>
<accession>A0A1Q6A0K2</accession>
<feature type="chain" id="PRO_5010319469" description="SH3b domain-containing protein" evidence="1">
    <location>
        <begin position="22"/>
        <end position="198"/>
    </location>
</feature>
<keyword evidence="1" id="KW-0732">Signal</keyword>
<evidence type="ECO:0000313" key="3">
    <source>
        <dbReference type="Proteomes" id="UP000186720"/>
    </source>
</evidence>
<dbReference type="STRING" id="1302689.RG47T_2972"/>
<proteinExistence type="predicted"/>
<sequence length="198" mass="21794">MKLLTFFFLTILLFTISSTRAQTGTYEKQDQSGASCTIAVAKHGTKAKAAIFAWWGIPSGRNGNFSGEGIIKANTCVFNGGTDDLDCSIAMSFGKDELKVKFNDCMADNLPDDFSGIYHKIADVVPGAYQLAVKTYFYKKPNLNSRSNAYLLMGDRVIVDLENIRQGGWVFINYGNKAGKSTNGYIRLENIKARANNL</sequence>
<comment type="caution">
    <text evidence="2">The sequence shown here is derived from an EMBL/GenBank/DDBJ whole genome shotgun (WGS) entry which is preliminary data.</text>
</comment>
<dbReference type="EMBL" id="MPPL01000001">
    <property type="protein sequence ID" value="OKS87511.1"/>
    <property type="molecule type" value="Genomic_DNA"/>
</dbReference>
<organism evidence="2 3">
    <name type="scientific">Mucilaginibacter polytrichastri</name>
    <dbReference type="NCBI Taxonomy" id="1302689"/>
    <lineage>
        <taxon>Bacteria</taxon>
        <taxon>Pseudomonadati</taxon>
        <taxon>Bacteroidota</taxon>
        <taxon>Sphingobacteriia</taxon>
        <taxon>Sphingobacteriales</taxon>
        <taxon>Sphingobacteriaceae</taxon>
        <taxon>Mucilaginibacter</taxon>
    </lineage>
</organism>
<keyword evidence="3" id="KW-1185">Reference proteome</keyword>
<evidence type="ECO:0000313" key="2">
    <source>
        <dbReference type="EMBL" id="OKS87511.1"/>
    </source>
</evidence>
<gene>
    <name evidence="2" type="ORF">RG47T_2972</name>
</gene>
<dbReference type="AlphaFoldDB" id="A0A1Q6A0K2"/>
<dbReference type="OrthoDB" id="705210at2"/>
<dbReference type="RefSeq" id="WP_074490108.1">
    <property type="nucleotide sequence ID" value="NZ_FPAM01000006.1"/>
</dbReference>
<evidence type="ECO:0008006" key="4">
    <source>
        <dbReference type="Google" id="ProtNLM"/>
    </source>
</evidence>
<protein>
    <recommendedName>
        <fullName evidence="4">SH3b domain-containing protein</fullName>
    </recommendedName>
</protein>